<name>A0ABY8LT51_9GAMM</name>
<keyword evidence="2" id="KW-1185">Reference proteome</keyword>
<evidence type="ECO:0000313" key="1">
    <source>
        <dbReference type="EMBL" id="WGI26589.1"/>
    </source>
</evidence>
<reference evidence="1" key="1">
    <citation type="submission" date="2023-04" db="EMBL/GenBank/DDBJ databases">
        <title>Complete genome sequence of Halomonas alkaliantarctica MSP3 isolated from marine sediment, Jeju Island.</title>
        <authorList>
            <person name="Park S.-J."/>
        </authorList>
    </citation>
    <scope>NUCLEOTIDE SEQUENCE</scope>
    <source>
        <strain evidence="1">MSP3</strain>
    </source>
</reference>
<gene>
    <name evidence="1" type="ORF">QEN58_05895</name>
</gene>
<accession>A0ABY8LT51</accession>
<sequence>MEPPHKPQQELNEATVHVIGMENADSLDAFEKHWRGFLHHLERVWNKSQAHFKNHPAWNGWKGQYDRTRRQDPLLSYLINARGADEHTVAEITYRVPGNTTISNNSGRPITITKGDFTGRGTARYEADGELDIKFNPGRTKLLPVYNRGVEYRPPTSHKDESIDPNDVIDVARKGVEFYDEMLRLTTARFCITT</sequence>
<protein>
    <submittedName>
        <fullName evidence="1">Uncharacterized protein</fullName>
    </submittedName>
</protein>
<dbReference type="EMBL" id="CP122961">
    <property type="protein sequence ID" value="WGI26589.1"/>
    <property type="molecule type" value="Genomic_DNA"/>
</dbReference>
<dbReference type="RefSeq" id="WP_280106202.1">
    <property type="nucleotide sequence ID" value="NZ_CP122961.1"/>
</dbReference>
<organism evidence="1 2">
    <name type="scientific">Halomonas alkaliantarctica</name>
    <dbReference type="NCBI Taxonomy" id="232346"/>
    <lineage>
        <taxon>Bacteria</taxon>
        <taxon>Pseudomonadati</taxon>
        <taxon>Pseudomonadota</taxon>
        <taxon>Gammaproteobacteria</taxon>
        <taxon>Oceanospirillales</taxon>
        <taxon>Halomonadaceae</taxon>
        <taxon>Halomonas</taxon>
    </lineage>
</organism>
<dbReference type="Proteomes" id="UP001179830">
    <property type="component" value="Chromosome"/>
</dbReference>
<evidence type="ECO:0000313" key="2">
    <source>
        <dbReference type="Proteomes" id="UP001179830"/>
    </source>
</evidence>
<proteinExistence type="predicted"/>